<evidence type="ECO:0000313" key="3">
    <source>
        <dbReference type="Proteomes" id="UP000643165"/>
    </source>
</evidence>
<organism evidence="2 3">
    <name type="scientific">Micromonospora lutea</name>
    <dbReference type="NCBI Taxonomy" id="419825"/>
    <lineage>
        <taxon>Bacteria</taxon>
        <taxon>Bacillati</taxon>
        <taxon>Actinomycetota</taxon>
        <taxon>Actinomycetes</taxon>
        <taxon>Micromonosporales</taxon>
        <taxon>Micromonosporaceae</taxon>
        <taxon>Micromonospora</taxon>
    </lineage>
</organism>
<reference evidence="2 3" key="1">
    <citation type="submission" date="2021-01" db="EMBL/GenBank/DDBJ databases">
        <title>Whole genome shotgun sequence of Verrucosispora lutea NBRC 106530.</title>
        <authorList>
            <person name="Komaki H."/>
            <person name="Tamura T."/>
        </authorList>
    </citation>
    <scope>NUCLEOTIDE SEQUENCE [LARGE SCALE GENOMIC DNA]</scope>
    <source>
        <strain evidence="2 3">NBRC 106530</strain>
    </source>
</reference>
<comment type="caution">
    <text evidence="2">The sequence shown here is derived from an EMBL/GenBank/DDBJ whole genome shotgun (WGS) entry which is preliminary data.</text>
</comment>
<accession>A0ABQ4J159</accession>
<dbReference type="Pfam" id="PF07969">
    <property type="entry name" value="Amidohydro_3"/>
    <property type="match status" value="1"/>
</dbReference>
<dbReference type="Gene3D" id="3.20.20.140">
    <property type="entry name" value="Metal-dependent hydrolases"/>
    <property type="match status" value="1"/>
</dbReference>
<dbReference type="SUPFAM" id="SSF51338">
    <property type="entry name" value="Composite domain of metallo-dependent hydrolases"/>
    <property type="match status" value="1"/>
</dbReference>
<dbReference type="PANTHER" id="PTHR11647">
    <property type="entry name" value="HYDRANTOINASE/DIHYDROPYRIMIDINASE FAMILY MEMBER"/>
    <property type="match status" value="1"/>
</dbReference>
<feature type="domain" description="Amidohydrolase 3" evidence="1">
    <location>
        <begin position="42"/>
        <end position="489"/>
    </location>
</feature>
<dbReference type="PANTHER" id="PTHR11647:SF1">
    <property type="entry name" value="COLLAPSIN RESPONSE MEDIATOR PROTEIN"/>
    <property type="match status" value="1"/>
</dbReference>
<dbReference type="InterPro" id="IPR013108">
    <property type="entry name" value="Amidohydro_3"/>
</dbReference>
<dbReference type="Gene3D" id="3.30.1490.130">
    <property type="entry name" value="D-aminoacylase. Domain 3"/>
    <property type="match status" value="1"/>
</dbReference>
<keyword evidence="3" id="KW-1185">Reference proteome</keyword>
<name>A0ABQ4J159_9ACTN</name>
<dbReference type="Gene3D" id="2.30.40.10">
    <property type="entry name" value="Urease, subunit C, domain 1"/>
    <property type="match status" value="1"/>
</dbReference>
<gene>
    <name evidence="2" type="ORF">Vlu01_45260</name>
</gene>
<dbReference type="EMBL" id="BOPB01000028">
    <property type="protein sequence ID" value="GIJ23902.1"/>
    <property type="molecule type" value="Genomic_DNA"/>
</dbReference>
<evidence type="ECO:0000313" key="2">
    <source>
        <dbReference type="EMBL" id="GIJ23902.1"/>
    </source>
</evidence>
<dbReference type="Proteomes" id="UP000643165">
    <property type="component" value="Unassembled WGS sequence"/>
</dbReference>
<proteinExistence type="predicted"/>
<dbReference type="InterPro" id="IPR050378">
    <property type="entry name" value="Metallo-dep_Hydrolases_sf"/>
</dbReference>
<dbReference type="SUPFAM" id="SSF51556">
    <property type="entry name" value="Metallo-dependent hydrolases"/>
    <property type="match status" value="1"/>
</dbReference>
<evidence type="ECO:0000259" key="1">
    <source>
        <dbReference type="Pfam" id="PF07969"/>
    </source>
</evidence>
<dbReference type="InterPro" id="IPR011059">
    <property type="entry name" value="Metal-dep_hydrolase_composite"/>
</dbReference>
<dbReference type="InterPro" id="IPR032466">
    <property type="entry name" value="Metal_Hydrolase"/>
</dbReference>
<protein>
    <submittedName>
        <fullName evidence="2">N-acyl-D-amino-acid deacylase</fullName>
    </submittedName>
</protein>
<sequence>MLLRGGTVVDGTGRRPVVADVQVTAGRISAVGTVGRVRDAVEVDCRGLHVLPGAIDAHSHADFTLPTAPHATGLLRQAVTTVVTGNCGFSPFPMRRPGGPPASGGFLNPRLRRGWSDLADYRAALTAAGVRVNVAPMVGHSSVRAATARPDGDAPAHGDRIRRAIAHALAQGAAGVSLGLAYPDGRDADRNELVDVATLTAAAGAVLAVHLRDERAGCVAAVEEILDLAARTGVATQISHLKAMGRANWGSTRATLARIDQARTAGLDVTVDMYPYTMGATTLTAALPGWADTGGAEAIRRLVTDPAGRSRLLTELAAGAGYVGLDEVVVSHASPRWQPVIGRPLPLAAADLATTPAALLLDILADDAAEATMLVDAMSAADVERVLAHPAAMIGSDGWVIDPVPGAHPRNFATFVRTLRAAGDQPEHLADAVRRQSAAVADRFRLTGRGRIAPGHWADLAVVDLAALHDGGDDATVAPAGVCQVFVNGVASHGQLLASASPPAGRVLRRDADRRRPT</sequence>
<dbReference type="InterPro" id="IPR023100">
    <property type="entry name" value="D-aminoacylase_insert_dom_sf"/>
</dbReference>